<sequence>MLQANAWVVLEAEGDLANAGTYVRVQGWGHHEPVQLRARRGRWHCGRSAPGTARAVAGALAGFPRGPAGLLGIRRPATRAARPRGAARRWPGGDPAAGKRGLSREREDHREGGGPRAGGDRSGRGYRRSIRSGLRRHRCVHRQGARRQYRPAGDRDHLRPVRAAGTERIQAPGRGRGGCVRAEAEAVCGPCQGSPGYRRRGGGGGCRQPAP</sequence>
<feature type="region of interest" description="Disordered" evidence="1">
    <location>
        <begin position="71"/>
        <end position="157"/>
    </location>
</feature>
<reference evidence="2 3" key="1">
    <citation type="journal article" date="2020" name="Microb. Genom.">
        <title>Genetic diversity of clinical and environmental Mucorales isolates obtained from an investigation of mucormycosis cases among solid organ transplant recipients.</title>
        <authorList>
            <person name="Nguyen M.H."/>
            <person name="Kaul D."/>
            <person name="Muto C."/>
            <person name="Cheng S.J."/>
            <person name="Richter R.A."/>
            <person name="Bruno V.M."/>
            <person name="Liu G."/>
            <person name="Beyhan S."/>
            <person name="Sundermann A.J."/>
            <person name="Mounaud S."/>
            <person name="Pasculle A.W."/>
            <person name="Nierman W.C."/>
            <person name="Driscoll E."/>
            <person name="Cumbie R."/>
            <person name="Clancy C.J."/>
            <person name="Dupont C.L."/>
        </authorList>
    </citation>
    <scope>NUCLEOTIDE SEQUENCE [LARGE SCALE GENOMIC DNA]</scope>
    <source>
        <strain evidence="2 3">GL24</strain>
    </source>
</reference>
<dbReference type="AlphaFoldDB" id="A0A9P7C899"/>
<gene>
    <name evidence="2" type="ORF">G6F50_014282</name>
</gene>
<feature type="compositionally biased region" description="Gly residues" evidence="1">
    <location>
        <begin position="202"/>
        <end position="211"/>
    </location>
</feature>
<evidence type="ECO:0000313" key="3">
    <source>
        <dbReference type="Proteomes" id="UP000740926"/>
    </source>
</evidence>
<evidence type="ECO:0000256" key="1">
    <source>
        <dbReference type="SAM" id="MobiDB-lite"/>
    </source>
</evidence>
<feature type="region of interest" description="Disordered" evidence="1">
    <location>
        <begin position="190"/>
        <end position="211"/>
    </location>
</feature>
<keyword evidence="3" id="KW-1185">Reference proteome</keyword>
<evidence type="ECO:0000313" key="2">
    <source>
        <dbReference type="EMBL" id="KAG1541012.1"/>
    </source>
</evidence>
<accession>A0A9P7C899</accession>
<dbReference type="Proteomes" id="UP000740926">
    <property type="component" value="Unassembled WGS sequence"/>
</dbReference>
<comment type="caution">
    <text evidence="2">The sequence shown here is derived from an EMBL/GenBank/DDBJ whole genome shotgun (WGS) entry which is preliminary data.</text>
</comment>
<proteinExistence type="predicted"/>
<name>A0A9P7C899_9FUNG</name>
<dbReference type="EMBL" id="JAANIU010006612">
    <property type="protein sequence ID" value="KAG1541012.1"/>
    <property type="molecule type" value="Genomic_DNA"/>
</dbReference>
<feature type="compositionally biased region" description="Low complexity" evidence="1">
    <location>
        <begin position="88"/>
        <end position="98"/>
    </location>
</feature>
<feature type="compositionally biased region" description="Basic residues" evidence="1">
    <location>
        <begin position="124"/>
        <end position="149"/>
    </location>
</feature>
<organism evidence="2 3">
    <name type="scientific">Rhizopus delemar</name>
    <dbReference type="NCBI Taxonomy" id="936053"/>
    <lineage>
        <taxon>Eukaryota</taxon>
        <taxon>Fungi</taxon>
        <taxon>Fungi incertae sedis</taxon>
        <taxon>Mucoromycota</taxon>
        <taxon>Mucoromycotina</taxon>
        <taxon>Mucoromycetes</taxon>
        <taxon>Mucorales</taxon>
        <taxon>Mucorineae</taxon>
        <taxon>Rhizopodaceae</taxon>
        <taxon>Rhizopus</taxon>
    </lineage>
</organism>
<protein>
    <submittedName>
        <fullName evidence="2">Uncharacterized protein</fullName>
    </submittedName>
</protein>
<feature type="compositionally biased region" description="Basic and acidic residues" evidence="1">
    <location>
        <begin position="102"/>
        <end position="123"/>
    </location>
</feature>